<evidence type="ECO:0000313" key="4">
    <source>
        <dbReference type="Proteomes" id="UP000051952"/>
    </source>
</evidence>
<evidence type="ECO:0000256" key="2">
    <source>
        <dbReference type="SAM" id="SignalP"/>
    </source>
</evidence>
<protein>
    <recommendedName>
        <fullName evidence="5">Membrane-associated protein</fullName>
    </recommendedName>
</protein>
<feature type="region of interest" description="Disordered" evidence="1">
    <location>
        <begin position="143"/>
        <end position="167"/>
    </location>
</feature>
<feature type="region of interest" description="Disordered" evidence="1">
    <location>
        <begin position="213"/>
        <end position="254"/>
    </location>
</feature>
<evidence type="ECO:0000256" key="1">
    <source>
        <dbReference type="SAM" id="MobiDB-lite"/>
    </source>
</evidence>
<accession>A0A0S4J6S6</accession>
<evidence type="ECO:0008006" key="5">
    <source>
        <dbReference type="Google" id="ProtNLM"/>
    </source>
</evidence>
<feature type="compositionally biased region" description="Polar residues" evidence="1">
    <location>
        <begin position="216"/>
        <end position="227"/>
    </location>
</feature>
<keyword evidence="2" id="KW-0732">Signal</keyword>
<sequence>MLQVLGLISCGAVLAAAVTNDNEEDSSVAVASISMLLIAVLSTVKSALDVLFLLIAIPGRIRRAAGVGALHCVPSPMSSPGDSFHRRGSAVELMLYDAVEVDELSICVGPMMLEGDVVGRREEDVEEVHRNPIRNYVNPVDESQDQLRTSNAIGNNKSSFRRSNSMKTTNQHAHVALINTMQSTLSLGRAASNDHIVVDVADAFTSHASGQGKVRTLNSVGHPQSMPSLPAMPATQQHSSDNSDDPFSDVDSPTQVNVVRDRKLPSSVHRAILR</sequence>
<name>A0A0S4J6S6_BODSA</name>
<reference evidence="4" key="1">
    <citation type="submission" date="2015-09" db="EMBL/GenBank/DDBJ databases">
        <authorList>
            <consortium name="Pathogen Informatics"/>
        </authorList>
    </citation>
    <scope>NUCLEOTIDE SEQUENCE [LARGE SCALE GENOMIC DNA]</scope>
    <source>
        <strain evidence="4">Lake Konstanz</strain>
    </source>
</reference>
<keyword evidence="4" id="KW-1185">Reference proteome</keyword>
<feature type="compositionally biased region" description="Polar residues" evidence="1">
    <location>
        <begin position="146"/>
        <end position="167"/>
    </location>
</feature>
<dbReference type="VEuPathDB" id="TriTrypDB:BSAL_06290"/>
<feature type="chain" id="PRO_5006622061" description="Membrane-associated protein" evidence="2">
    <location>
        <begin position="18"/>
        <end position="274"/>
    </location>
</feature>
<organism evidence="3 4">
    <name type="scientific">Bodo saltans</name>
    <name type="common">Flagellated protozoan</name>
    <dbReference type="NCBI Taxonomy" id="75058"/>
    <lineage>
        <taxon>Eukaryota</taxon>
        <taxon>Discoba</taxon>
        <taxon>Euglenozoa</taxon>
        <taxon>Kinetoplastea</taxon>
        <taxon>Metakinetoplastina</taxon>
        <taxon>Eubodonida</taxon>
        <taxon>Bodonidae</taxon>
        <taxon>Bodo</taxon>
    </lineage>
</organism>
<feature type="signal peptide" evidence="2">
    <location>
        <begin position="1"/>
        <end position="17"/>
    </location>
</feature>
<proteinExistence type="predicted"/>
<evidence type="ECO:0000313" key="3">
    <source>
        <dbReference type="EMBL" id="CUG85131.1"/>
    </source>
</evidence>
<dbReference type="Proteomes" id="UP000051952">
    <property type="component" value="Unassembled WGS sequence"/>
</dbReference>
<dbReference type="EMBL" id="CYKH01001148">
    <property type="protein sequence ID" value="CUG85131.1"/>
    <property type="molecule type" value="Genomic_DNA"/>
</dbReference>
<gene>
    <name evidence="3" type="ORF">BSAL_06290</name>
</gene>
<dbReference type="AlphaFoldDB" id="A0A0S4J6S6"/>